<protein>
    <submittedName>
        <fullName evidence="1">Uncharacterized protein</fullName>
    </submittedName>
</protein>
<evidence type="ECO:0000313" key="2">
    <source>
        <dbReference type="Proteomes" id="UP000466442"/>
    </source>
</evidence>
<dbReference type="EMBL" id="WIXP02000012">
    <property type="protein sequence ID" value="KAF6201549.1"/>
    <property type="molecule type" value="Genomic_DNA"/>
</dbReference>
<dbReference type="AlphaFoldDB" id="A0A8S9WZA7"/>
<comment type="caution">
    <text evidence="1">The sequence shown here is derived from an EMBL/GenBank/DDBJ whole genome shotgun (WGS) entry which is preliminary data.</text>
</comment>
<dbReference type="OrthoDB" id="6412627at2759"/>
<organism evidence="1 2">
    <name type="scientific">Apolygus lucorum</name>
    <name type="common">Small green plant bug</name>
    <name type="synonym">Lygocoris lucorum</name>
    <dbReference type="NCBI Taxonomy" id="248454"/>
    <lineage>
        <taxon>Eukaryota</taxon>
        <taxon>Metazoa</taxon>
        <taxon>Ecdysozoa</taxon>
        <taxon>Arthropoda</taxon>
        <taxon>Hexapoda</taxon>
        <taxon>Insecta</taxon>
        <taxon>Pterygota</taxon>
        <taxon>Neoptera</taxon>
        <taxon>Paraneoptera</taxon>
        <taxon>Hemiptera</taxon>
        <taxon>Heteroptera</taxon>
        <taxon>Panheteroptera</taxon>
        <taxon>Cimicomorpha</taxon>
        <taxon>Miridae</taxon>
        <taxon>Mirini</taxon>
        <taxon>Apolygus</taxon>
    </lineage>
</organism>
<sequence length="124" mass="14027">MIALSQDFKPGDRAFVWLEARGHERRAPPSAPIKRTTNRNYDLITMDNFVGVLRINASACEAKIQSYKDEHGSKYPFNDLGKALSDDESTELLIYLAKSYMKDYKSTHCTPLPVALFDDLARAL</sequence>
<gene>
    <name evidence="1" type="ORF">GE061_003940</name>
</gene>
<name>A0A8S9WZA7_APOLU</name>
<evidence type="ECO:0000313" key="1">
    <source>
        <dbReference type="EMBL" id="KAF6201549.1"/>
    </source>
</evidence>
<accession>A0A8S9WZA7</accession>
<reference evidence="1" key="1">
    <citation type="journal article" date="2021" name="Mol. Ecol. Resour.">
        <title>Apolygus lucorum genome provides insights into omnivorousness and mesophyll feeding.</title>
        <authorList>
            <person name="Liu Y."/>
            <person name="Liu H."/>
            <person name="Wang H."/>
            <person name="Huang T."/>
            <person name="Liu B."/>
            <person name="Yang B."/>
            <person name="Yin L."/>
            <person name="Li B."/>
            <person name="Zhang Y."/>
            <person name="Zhang S."/>
            <person name="Jiang F."/>
            <person name="Zhang X."/>
            <person name="Ren Y."/>
            <person name="Wang B."/>
            <person name="Wang S."/>
            <person name="Lu Y."/>
            <person name="Wu K."/>
            <person name="Fan W."/>
            <person name="Wang G."/>
        </authorList>
    </citation>
    <scope>NUCLEOTIDE SEQUENCE</scope>
    <source>
        <strain evidence="1">12Hb</strain>
    </source>
</reference>
<proteinExistence type="predicted"/>
<dbReference type="Proteomes" id="UP000466442">
    <property type="component" value="Linkage Group LG12"/>
</dbReference>
<keyword evidence="2" id="KW-1185">Reference proteome</keyword>